<dbReference type="AlphaFoldDB" id="A0A2N1M7N3"/>
<dbReference type="EMBL" id="LLXL01004206">
    <property type="protein sequence ID" value="PKK57655.1"/>
    <property type="molecule type" value="Genomic_DNA"/>
</dbReference>
<protein>
    <submittedName>
        <fullName evidence="2">Uncharacterized protein</fullName>
    </submittedName>
</protein>
<feature type="region of interest" description="Disordered" evidence="1">
    <location>
        <begin position="126"/>
        <end position="164"/>
    </location>
</feature>
<organism evidence="2 3">
    <name type="scientific">Rhizophagus irregularis</name>
    <dbReference type="NCBI Taxonomy" id="588596"/>
    <lineage>
        <taxon>Eukaryota</taxon>
        <taxon>Fungi</taxon>
        <taxon>Fungi incertae sedis</taxon>
        <taxon>Mucoromycota</taxon>
        <taxon>Glomeromycotina</taxon>
        <taxon>Glomeromycetes</taxon>
        <taxon>Glomerales</taxon>
        <taxon>Glomeraceae</taxon>
        <taxon>Rhizophagus</taxon>
    </lineage>
</organism>
<reference evidence="2 3" key="1">
    <citation type="submission" date="2016-04" db="EMBL/GenBank/DDBJ databases">
        <title>Genome analyses suggest a sexual origin of heterokaryosis in a supposedly ancient asexual fungus.</title>
        <authorList>
            <person name="Ropars J."/>
            <person name="Sedzielewska K."/>
            <person name="Noel J."/>
            <person name="Charron P."/>
            <person name="Farinelli L."/>
            <person name="Marton T."/>
            <person name="Kruger M."/>
            <person name="Pelin A."/>
            <person name="Brachmann A."/>
            <person name="Corradi N."/>
        </authorList>
    </citation>
    <scope>NUCLEOTIDE SEQUENCE [LARGE SCALE GENOMIC DNA]</scope>
    <source>
        <strain evidence="2 3">C2</strain>
    </source>
</reference>
<comment type="caution">
    <text evidence="2">The sequence shown here is derived from an EMBL/GenBank/DDBJ whole genome shotgun (WGS) entry which is preliminary data.</text>
</comment>
<dbReference type="Gene3D" id="3.30.160.60">
    <property type="entry name" value="Classic Zinc Finger"/>
    <property type="match status" value="1"/>
</dbReference>
<proteinExistence type="predicted"/>
<evidence type="ECO:0000313" key="3">
    <source>
        <dbReference type="Proteomes" id="UP000233469"/>
    </source>
</evidence>
<dbReference type="VEuPathDB" id="FungiDB:FUN_001354"/>
<dbReference type="Proteomes" id="UP000233469">
    <property type="component" value="Unassembled WGS sequence"/>
</dbReference>
<feature type="region of interest" description="Disordered" evidence="1">
    <location>
        <begin position="1"/>
        <end position="37"/>
    </location>
</feature>
<dbReference type="VEuPathDB" id="FungiDB:RhiirA1_426706"/>
<name>A0A2N1M7N3_9GLOM</name>
<dbReference type="VEuPathDB" id="FungiDB:RhiirA1_455982"/>
<accession>A0A2N1M7N3</accession>
<feature type="compositionally biased region" description="Polar residues" evidence="1">
    <location>
        <begin position="22"/>
        <end position="32"/>
    </location>
</feature>
<evidence type="ECO:0000313" key="2">
    <source>
        <dbReference type="EMBL" id="PKK57655.1"/>
    </source>
</evidence>
<feature type="compositionally biased region" description="Polar residues" evidence="1">
    <location>
        <begin position="138"/>
        <end position="148"/>
    </location>
</feature>
<reference evidence="2 3" key="2">
    <citation type="submission" date="2017-10" db="EMBL/GenBank/DDBJ databases">
        <title>Extensive intraspecific genome diversity in a model arbuscular mycorrhizal fungus.</title>
        <authorList>
            <person name="Chen E.C.H."/>
            <person name="Morin E."/>
            <person name="Baudet D."/>
            <person name="Noel J."/>
            <person name="Ndikumana S."/>
            <person name="Charron P."/>
            <person name="St-Onge C."/>
            <person name="Giorgi J."/>
            <person name="Grigoriev I.V."/>
            <person name="Roux C."/>
            <person name="Martin F.M."/>
            <person name="Corradi N."/>
        </authorList>
    </citation>
    <scope>NUCLEOTIDE SEQUENCE [LARGE SCALE GENOMIC DNA]</scope>
    <source>
        <strain evidence="2 3">C2</strain>
    </source>
</reference>
<gene>
    <name evidence="2" type="ORF">RhiirC2_797647</name>
</gene>
<evidence type="ECO:0000256" key="1">
    <source>
        <dbReference type="SAM" id="MobiDB-lite"/>
    </source>
</evidence>
<dbReference type="VEuPathDB" id="FungiDB:RhiirFUN_026583"/>
<sequence>MSNELAKLINGPADEKIASKVGDQNNRSPAKSQNHKTHKCQMIAVSSKNLISLYFRDQAQNEGNNSSSSYASSCTTYIFTESTTSHPNSSCQKPFNCPINGCTKSFTWHGHFSRHVQSCQSKRNCKENEKPVHPPSPVTSCTSGISTDAKTERPPVSYKDSNPVIINPTPRGPPFYDISGTNLNTLHINGINTMTLAPHNTIFEFYFYLPNDARIYHATYYPSENIRLLNNGINLSHISDYQLSHHYNLQSLIRQQIQQQVQHDLIVYQQNSIHQQTFDTTHPISQVYLNNNYYNTVANGTVSYDVQNSIHQQSFDATQPTSQVYLNSDTYNTVANGTVFYDMQDMRVMEFQNSP</sequence>